<protein>
    <submittedName>
        <fullName evidence="1">Type II secretion system protein</fullName>
    </submittedName>
</protein>
<dbReference type="OrthoDB" id="5357605at2"/>
<reference evidence="1 2" key="1">
    <citation type="submission" date="2016-02" db="EMBL/GenBank/DDBJ databases">
        <authorList>
            <consortium name="Pathogen Informatics"/>
        </authorList>
    </citation>
    <scope>NUCLEOTIDE SEQUENCE [LARGE SCALE GENOMIC DNA]</scope>
    <source>
        <strain evidence="1 2">RC20</strain>
    </source>
</reference>
<sequence>MNEEGILVSLGYVMSDASLAQLRAILSKCDFNQNELEKIVLLNDKIKAYGAYVAMSNSNDYFKIKNESDSEDVRKLVRETIFAWSDKYKLSIEKVDGKETFYITGRY</sequence>
<gene>
    <name evidence="1" type="ORF">ERS672216_00827</name>
</gene>
<evidence type="ECO:0000313" key="2">
    <source>
        <dbReference type="Proteomes" id="UP000069632"/>
    </source>
</evidence>
<name>A0A128ERA8_9BACT</name>
<dbReference type="EMBL" id="FIZP01000003">
    <property type="protein sequence ID" value="CZE47332.1"/>
    <property type="molecule type" value="Genomic_DNA"/>
</dbReference>
<keyword evidence="2" id="KW-1185">Reference proteome</keyword>
<organism evidence="1 2">
    <name type="scientific">Campylobacter geochelonis</name>
    <dbReference type="NCBI Taxonomy" id="1780362"/>
    <lineage>
        <taxon>Bacteria</taxon>
        <taxon>Pseudomonadati</taxon>
        <taxon>Campylobacterota</taxon>
        <taxon>Epsilonproteobacteria</taxon>
        <taxon>Campylobacterales</taxon>
        <taxon>Campylobacteraceae</taxon>
        <taxon>Campylobacter</taxon>
    </lineage>
</organism>
<dbReference type="AlphaFoldDB" id="A0A128ERA8"/>
<proteinExistence type="predicted"/>
<accession>A0A128ERA8</accession>
<evidence type="ECO:0000313" key="1">
    <source>
        <dbReference type="EMBL" id="CZE47332.1"/>
    </source>
</evidence>
<dbReference type="RefSeq" id="WP_075494557.1">
    <property type="nucleotide sequence ID" value="NZ_CP053844.1"/>
</dbReference>
<dbReference type="Proteomes" id="UP000069632">
    <property type="component" value="Unassembled WGS sequence"/>
</dbReference>